<keyword evidence="12" id="KW-0067">ATP-binding</keyword>
<evidence type="ECO:0000313" key="22">
    <source>
        <dbReference type="Proteomes" id="UP001139516"/>
    </source>
</evidence>
<dbReference type="GO" id="GO:0009881">
    <property type="term" value="F:photoreceptor activity"/>
    <property type="evidence" value="ECO:0007669"/>
    <property type="project" value="UniProtKB-KW"/>
</dbReference>
<evidence type="ECO:0000256" key="16">
    <source>
        <dbReference type="PROSITE-ProRule" id="PRU00169"/>
    </source>
</evidence>
<sequence>MSGAEAPDPGLRACRILHLEDSPLDAELAAAALARAGMHPKIERVETREAFVDTLARGGFDLILADHRLPTFDGLTALDIARREAPDVPFVFLSGTLGEETAIDAMRNGATDYVVKQRLTRLPVAVGRAVAERRERRERLAAEAALRESRARLDTLIAQAPVGIMQFDRDGRIVLVNEHFAAMLGRTPESLIGQPKTSITHPDDRAATEAALAGLAASGSSRRIEKRYLRADGRPVWAETLLSLTGGEGTPQYALAIVQDLTERRRAAAALRAAEATSRLALRAAGLGTWDYDLVSGSLTWDARCRALFGVPAAAPVDYDTTFLAGLHPDDRARVDAAVKQSIEAGKGSFDEEFRVLDAADGRERWLASKGHGTFEGGRCVRLLGVIMDITDRKRSEQQLRLLINELNHRVKNTLATVQSVAAQTLRNAESTTQAREDFEQRLMALARAHDVLTRENWEGARLHDVIAQALDPYRHMGVGAERLQVEGPELVLPPRIALALAMAFHELATNAAKYGALSAAEGQVRIVWTLRREGGQTHLRLRWIESGGPPVQPPRRRGFGSRLIERGLARDLGGAVRTEFALEGVRCSIDAPLAEGGGFDARSLPSSSAGGQEGEDEIHRLAG</sequence>
<dbReference type="InterPro" id="IPR035965">
    <property type="entry name" value="PAS-like_dom_sf"/>
</dbReference>
<dbReference type="SUPFAM" id="SSF52172">
    <property type="entry name" value="CheY-like"/>
    <property type="match status" value="1"/>
</dbReference>
<reference evidence="21" key="1">
    <citation type="submission" date="2022-04" db="EMBL/GenBank/DDBJ databases">
        <title>Roseomonas acroporae sp. nov., isolated from coral Acropora digitifera.</title>
        <authorList>
            <person name="Sun H."/>
        </authorList>
    </citation>
    <scope>NUCLEOTIDE SEQUENCE</scope>
    <source>
        <strain evidence="21">NAR14</strain>
    </source>
</reference>
<feature type="domain" description="PAC" evidence="20">
    <location>
        <begin position="222"/>
        <end position="273"/>
    </location>
</feature>
<dbReference type="EC" id="2.7.13.3" evidence="2"/>
<comment type="catalytic activity">
    <reaction evidence="1">
        <text>ATP + protein L-histidine = ADP + protein N-phospho-L-histidine.</text>
        <dbReference type="EC" id="2.7.13.3"/>
    </reaction>
</comment>
<dbReference type="Pfam" id="PF08448">
    <property type="entry name" value="PAS_4"/>
    <property type="match status" value="1"/>
</dbReference>
<evidence type="ECO:0000256" key="5">
    <source>
        <dbReference type="ARBA" id="ARBA00022606"/>
    </source>
</evidence>
<accession>A0A9X2BVP3</accession>
<evidence type="ECO:0000256" key="3">
    <source>
        <dbReference type="ARBA" id="ARBA00022543"/>
    </source>
</evidence>
<dbReference type="CDD" id="cd00130">
    <property type="entry name" value="PAS"/>
    <property type="match status" value="2"/>
</dbReference>
<organism evidence="21 22">
    <name type="scientific">Roseomonas acroporae</name>
    <dbReference type="NCBI Taxonomy" id="2937791"/>
    <lineage>
        <taxon>Bacteria</taxon>
        <taxon>Pseudomonadati</taxon>
        <taxon>Pseudomonadota</taxon>
        <taxon>Alphaproteobacteria</taxon>
        <taxon>Acetobacterales</taxon>
        <taxon>Roseomonadaceae</taxon>
        <taxon>Roseomonas</taxon>
    </lineage>
</organism>
<keyword evidence="10" id="KW-0547">Nucleotide-binding</keyword>
<dbReference type="InterPro" id="IPR036890">
    <property type="entry name" value="HATPase_C_sf"/>
</dbReference>
<dbReference type="PROSITE" id="PS50110">
    <property type="entry name" value="RESPONSE_REGULATORY"/>
    <property type="match status" value="1"/>
</dbReference>
<dbReference type="InterPro" id="IPR013656">
    <property type="entry name" value="PAS_4"/>
</dbReference>
<name>A0A9X2BVP3_9PROT</name>
<evidence type="ECO:0000256" key="12">
    <source>
        <dbReference type="ARBA" id="ARBA00022840"/>
    </source>
</evidence>
<evidence type="ECO:0000256" key="7">
    <source>
        <dbReference type="ARBA" id="ARBA00022643"/>
    </source>
</evidence>
<evidence type="ECO:0000256" key="2">
    <source>
        <dbReference type="ARBA" id="ARBA00012438"/>
    </source>
</evidence>
<evidence type="ECO:0000256" key="13">
    <source>
        <dbReference type="ARBA" id="ARBA00022991"/>
    </source>
</evidence>
<dbReference type="InterPro" id="IPR001789">
    <property type="entry name" value="Sig_transdc_resp-reg_receiver"/>
</dbReference>
<keyword evidence="9" id="KW-0677">Repeat</keyword>
<comment type="caution">
    <text evidence="21">The sequence shown here is derived from an EMBL/GenBank/DDBJ whole genome shotgun (WGS) entry which is preliminary data.</text>
</comment>
<keyword evidence="5" id="KW-0716">Sensory transduction</keyword>
<evidence type="ECO:0000259" key="18">
    <source>
        <dbReference type="PROSITE" id="PS50110"/>
    </source>
</evidence>
<dbReference type="SUPFAM" id="SSF55785">
    <property type="entry name" value="PYP-like sensor domain (PAS domain)"/>
    <property type="match status" value="2"/>
</dbReference>
<evidence type="ECO:0000256" key="11">
    <source>
        <dbReference type="ARBA" id="ARBA00022777"/>
    </source>
</evidence>
<dbReference type="Gene3D" id="3.40.50.2300">
    <property type="match status" value="1"/>
</dbReference>
<dbReference type="Gene3D" id="3.30.450.20">
    <property type="entry name" value="PAS domain"/>
    <property type="match status" value="2"/>
</dbReference>
<keyword evidence="14" id="KW-0843">Virulence</keyword>
<evidence type="ECO:0000256" key="14">
    <source>
        <dbReference type="ARBA" id="ARBA00023026"/>
    </source>
</evidence>
<dbReference type="InterPro" id="IPR000700">
    <property type="entry name" value="PAS-assoc_C"/>
</dbReference>
<gene>
    <name evidence="21" type="ORF">M0638_00990</name>
</gene>
<keyword evidence="15" id="KW-0675">Receptor</keyword>
<dbReference type="Gene3D" id="2.10.70.100">
    <property type="match status" value="1"/>
</dbReference>
<dbReference type="InterPro" id="IPR013655">
    <property type="entry name" value="PAS_fold_3"/>
</dbReference>
<dbReference type="Gene3D" id="3.30.565.10">
    <property type="entry name" value="Histidine kinase-like ATPase, C-terminal domain"/>
    <property type="match status" value="1"/>
</dbReference>
<keyword evidence="22" id="KW-1185">Reference proteome</keyword>
<dbReference type="GO" id="GO:0005524">
    <property type="term" value="F:ATP binding"/>
    <property type="evidence" value="ECO:0007669"/>
    <property type="project" value="UniProtKB-KW"/>
</dbReference>
<proteinExistence type="predicted"/>
<dbReference type="Proteomes" id="UP001139516">
    <property type="component" value="Unassembled WGS sequence"/>
</dbReference>
<dbReference type="InterPro" id="IPR011102">
    <property type="entry name" value="Sig_transdc_His_kinase_HWE"/>
</dbReference>
<keyword evidence="3" id="KW-0600">Photoreceptor protein</keyword>
<evidence type="ECO:0000256" key="10">
    <source>
        <dbReference type="ARBA" id="ARBA00022741"/>
    </source>
</evidence>
<feature type="domain" description="Response regulatory" evidence="18">
    <location>
        <begin position="15"/>
        <end position="131"/>
    </location>
</feature>
<keyword evidence="11" id="KW-0418">Kinase</keyword>
<dbReference type="RefSeq" id="WP_248665084.1">
    <property type="nucleotide sequence ID" value="NZ_JALPRX010000004.1"/>
</dbReference>
<keyword evidence="6" id="KW-0285">Flavoprotein</keyword>
<dbReference type="PANTHER" id="PTHR41523">
    <property type="entry name" value="TWO-COMPONENT SYSTEM SENSOR PROTEIN"/>
    <property type="match status" value="1"/>
</dbReference>
<feature type="domain" description="PAS" evidence="19">
    <location>
        <begin position="149"/>
        <end position="219"/>
    </location>
</feature>
<dbReference type="Pfam" id="PF08447">
    <property type="entry name" value="PAS_3"/>
    <property type="match status" value="1"/>
</dbReference>
<dbReference type="InterPro" id="IPR011006">
    <property type="entry name" value="CheY-like_superfamily"/>
</dbReference>
<dbReference type="AlphaFoldDB" id="A0A9X2BVP3"/>
<evidence type="ECO:0000256" key="17">
    <source>
        <dbReference type="SAM" id="MobiDB-lite"/>
    </source>
</evidence>
<dbReference type="SMART" id="SM00448">
    <property type="entry name" value="REC"/>
    <property type="match status" value="1"/>
</dbReference>
<dbReference type="SMART" id="SM00086">
    <property type="entry name" value="PAC"/>
    <property type="match status" value="2"/>
</dbReference>
<feature type="modified residue" description="4-aspartylphosphate" evidence="16">
    <location>
        <position position="66"/>
    </location>
</feature>
<keyword evidence="4 16" id="KW-0597">Phosphoprotein</keyword>
<feature type="domain" description="PAC" evidence="20">
    <location>
        <begin position="350"/>
        <end position="402"/>
    </location>
</feature>
<evidence type="ECO:0000256" key="8">
    <source>
        <dbReference type="ARBA" id="ARBA00022679"/>
    </source>
</evidence>
<dbReference type="Pfam" id="PF07536">
    <property type="entry name" value="HWE_HK"/>
    <property type="match status" value="1"/>
</dbReference>
<dbReference type="InterPro" id="IPR001610">
    <property type="entry name" value="PAC"/>
</dbReference>
<dbReference type="PROSITE" id="PS50112">
    <property type="entry name" value="PAS"/>
    <property type="match status" value="1"/>
</dbReference>
<feature type="region of interest" description="Disordered" evidence="17">
    <location>
        <begin position="601"/>
        <end position="624"/>
    </location>
</feature>
<evidence type="ECO:0000256" key="9">
    <source>
        <dbReference type="ARBA" id="ARBA00022737"/>
    </source>
</evidence>
<evidence type="ECO:0000256" key="6">
    <source>
        <dbReference type="ARBA" id="ARBA00022630"/>
    </source>
</evidence>
<evidence type="ECO:0000256" key="15">
    <source>
        <dbReference type="ARBA" id="ARBA00023170"/>
    </source>
</evidence>
<dbReference type="PROSITE" id="PS50113">
    <property type="entry name" value="PAC"/>
    <property type="match status" value="2"/>
</dbReference>
<evidence type="ECO:0000313" key="21">
    <source>
        <dbReference type="EMBL" id="MCK8782955.1"/>
    </source>
</evidence>
<dbReference type="GO" id="GO:0000160">
    <property type="term" value="P:phosphorelay signal transduction system"/>
    <property type="evidence" value="ECO:0007669"/>
    <property type="project" value="InterPro"/>
</dbReference>
<dbReference type="EMBL" id="JALPRX010000004">
    <property type="protein sequence ID" value="MCK8782955.1"/>
    <property type="molecule type" value="Genomic_DNA"/>
</dbReference>
<dbReference type="InterPro" id="IPR000014">
    <property type="entry name" value="PAS"/>
</dbReference>
<evidence type="ECO:0000259" key="19">
    <source>
        <dbReference type="PROSITE" id="PS50112"/>
    </source>
</evidence>
<evidence type="ECO:0000259" key="20">
    <source>
        <dbReference type="PROSITE" id="PS50113"/>
    </source>
</evidence>
<dbReference type="GO" id="GO:0004673">
    <property type="term" value="F:protein histidine kinase activity"/>
    <property type="evidence" value="ECO:0007669"/>
    <property type="project" value="UniProtKB-EC"/>
</dbReference>
<protein>
    <recommendedName>
        <fullName evidence="2">histidine kinase</fullName>
        <ecNumber evidence="2">2.7.13.3</ecNumber>
    </recommendedName>
</protein>
<keyword evidence="13" id="KW-0157">Chromophore</keyword>
<dbReference type="CDD" id="cd00156">
    <property type="entry name" value="REC"/>
    <property type="match status" value="1"/>
</dbReference>
<dbReference type="SMART" id="SM00091">
    <property type="entry name" value="PAS"/>
    <property type="match status" value="2"/>
</dbReference>
<evidence type="ECO:0000256" key="1">
    <source>
        <dbReference type="ARBA" id="ARBA00000085"/>
    </source>
</evidence>
<keyword evidence="8" id="KW-0808">Transferase</keyword>
<keyword evidence="7" id="KW-0288">FMN</keyword>
<dbReference type="Pfam" id="PF00072">
    <property type="entry name" value="Response_reg"/>
    <property type="match status" value="1"/>
</dbReference>
<evidence type="ECO:0000256" key="4">
    <source>
        <dbReference type="ARBA" id="ARBA00022553"/>
    </source>
</evidence>
<dbReference type="PANTHER" id="PTHR41523:SF7">
    <property type="entry name" value="HISTIDINE KINASE"/>
    <property type="match status" value="1"/>
</dbReference>
<dbReference type="NCBIfam" id="TIGR00229">
    <property type="entry name" value="sensory_box"/>
    <property type="match status" value="2"/>
</dbReference>
<dbReference type="SMART" id="SM00911">
    <property type="entry name" value="HWE_HK"/>
    <property type="match status" value="1"/>
</dbReference>